<comment type="caution">
    <text evidence="2">The sequence shown here is derived from an EMBL/GenBank/DDBJ whole genome shotgun (WGS) entry which is preliminary data.</text>
</comment>
<feature type="region of interest" description="Disordered" evidence="1">
    <location>
        <begin position="1"/>
        <end position="24"/>
    </location>
</feature>
<evidence type="ECO:0000313" key="2">
    <source>
        <dbReference type="EMBL" id="KAK9995842.1"/>
    </source>
</evidence>
<name>A0AAW2CE90_9ROSI</name>
<gene>
    <name evidence="2" type="ORF">SO802_020528</name>
</gene>
<dbReference type="AlphaFoldDB" id="A0AAW2CE90"/>
<accession>A0AAW2CE90</accession>
<proteinExistence type="predicted"/>
<evidence type="ECO:0000256" key="1">
    <source>
        <dbReference type="SAM" id="MobiDB-lite"/>
    </source>
</evidence>
<organism evidence="2 3">
    <name type="scientific">Lithocarpus litseifolius</name>
    <dbReference type="NCBI Taxonomy" id="425828"/>
    <lineage>
        <taxon>Eukaryota</taxon>
        <taxon>Viridiplantae</taxon>
        <taxon>Streptophyta</taxon>
        <taxon>Embryophyta</taxon>
        <taxon>Tracheophyta</taxon>
        <taxon>Spermatophyta</taxon>
        <taxon>Magnoliopsida</taxon>
        <taxon>eudicotyledons</taxon>
        <taxon>Gunneridae</taxon>
        <taxon>Pentapetalae</taxon>
        <taxon>rosids</taxon>
        <taxon>fabids</taxon>
        <taxon>Fagales</taxon>
        <taxon>Fagaceae</taxon>
        <taxon>Lithocarpus</taxon>
    </lineage>
</organism>
<dbReference type="Proteomes" id="UP001459277">
    <property type="component" value="Unassembled WGS sequence"/>
</dbReference>
<evidence type="ECO:0000313" key="3">
    <source>
        <dbReference type="Proteomes" id="UP001459277"/>
    </source>
</evidence>
<feature type="compositionally biased region" description="Basic and acidic residues" evidence="1">
    <location>
        <begin position="7"/>
        <end position="23"/>
    </location>
</feature>
<keyword evidence="3" id="KW-1185">Reference proteome</keyword>
<reference evidence="2 3" key="1">
    <citation type="submission" date="2024-01" db="EMBL/GenBank/DDBJ databases">
        <title>A telomere-to-telomere, gap-free genome of sweet tea (Lithocarpus litseifolius).</title>
        <authorList>
            <person name="Zhou J."/>
        </authorList>
    </citation>
    <scope>NUCLEOTIDE SEQUENCE [LARGE SCALE GENOMIC DNA]</scope>
    <source>
        <strain evidence="2">Zhou-2022a</strain>
        <tissue evidence="2">Leaf</tissue>
    </source>
</reference>
<sequence>MDGSTELESHTISDSEVDHERTPSHFFSPECPLSLLLTNLVMTQSQLIDSLTSHISLYHSRTTADLDLPPLQNSNPRSLILKWFSSLTIHQRQAHITAVDSRFVQVLVNMLGKVRTHGHGCFIVLPNIPSRDDLPSFCFKKSRGLPSRVAESNRSERLMSESVRLFSSTEGESVGQCSCSVRSLDTATMSEEFVEDLERLEVALRLAFSIFAAVLLAIRLRISIWATLERTLDSDEALVFFEEFHALLVFFDTILGAIIGTHFQALNVSPLEKHLGIYEGLYDTADMVLKAVHILYDKIYGLLYWMYGRLLQISQSGASNAISSREGDIEMQLALIAG</sequence>
<dbReference type="EMBL" id="JAZDWU010000007">
    <property type="protein sequence ID" value="KAK9995842.1"/>
    <property type="molecule type" value="Genomic_DNA"/>
</dbReference>
<protein>
    <submittedName>
        <fullName evidence="2">Uncharacterized protein</fullName>
    </submittedName>
</protein>